<sequence length="239" mass="26938">MNKNTILEVKDLFVSFDGETVFKDVSFSVERGKALAIIGPNGAGKTVLLRALLGLVPYDGEIKWREGIQISYVPQRFSVERSAPISVEEFFLLKSERFWNVTEEFKNHLAHELNSVGLTDDILKKPVGELSGGQLQRILVAWAMLNHPGILLLDEPTSGIDVGGEKTIYDLVRRLQTEHNIAVILISHDLNIVYRYAQQVICLDKKLVCYGPPQEVLNPTELSKLYGGGTFYHHQWKPH</sequence>
<dbReference type="InterPro" id="IPR003439">
    <property type="entry name" value="ABC_transporter-like_ATP-bd"/>
</dbReference>
<dbReference type="InterPro" id="IPR003593">
    <property type="entry name" value="AAA+_ATPase"/>
</dbReference>
<evidence type="ECO:0000313" key="7">
    <source>
        <dbReference type="Proteomes" id="UP000178946"/>
    </source>
</evidence>
<evidence type="ECO:0000256" key="4">
    <source>
        <dbReference type="ARBA" id="ARBA00022840"/>
    </source>
</evidence>
<accession>A0A1F8DRP6</accession>
<reference evidence="6 7" key="1">
    <citation type="journal article" date="2016" name="Nat. Commun.">
        <title>Thousands of microbial genomes shed light on interconnected biogeochemical processes in an aquifer system.</title>
        <authorList>
            <person name="Anantharaman K."/>
            <person name="Brown C.T."/>
            <person name="Hug L.A."/>
            <person name="Sharon I."/>
            <person name="Castelle C.J."/>
            <person name="Probst A.J."/>
            <person name="Thomas B.C."/>
            <person name="Singh A."/>
            <person name="Wilkins M.J."/>
            <person name="Karaoz U."/>
            <person name="Brodie E.L."/>
            <person name="Williams K.H."/>
            <person name="Hubbard S.S."/>
            <person name="Banfield J.F."/>
        </authorList>
    </citation>
    <scope>NUCLEOTIDE SEQUENCE [LARGE SCALE GENOMIC DNA]</scope>
</reference>
<evidence type="ECO:0000313" key="6">
    <source>
        <dbReference type="EMBL" id="OGM90659.1"/>
    </source>
</evidence>
<dbReference type="GO" id="GO:0005524">
    <property type="term" value="F:ATP binding"/>
    <property type="evidence" value="ECO:0007669"/>
    <property type="project" value="UniProtKB-KW"/>
</dbReference>
<dbReference type="AlphaFoldDB" id="A0A1F8DRP6"/>
<dbReference type="GO" id="GO:0016887">
    <property type="term" value="F:ATP hydrolysis activity"/>
    <property type="evidence" value="ECO:0007669"/>
    <property type="project" value="InterPro"/>
</dbReference>
<comment type="caution">
    <text evidence="6">The sequence shown here is derived from an EMBL/GenBank/DDBJ whole genome shotgun (WGS) entry which is preliminary data.</text>
</comment>
<protein>
    <recommendedName>
        <fullName evidence="5">ABC transporter domain-containing protein</fullName>
    </recommendedName>
</protein>
<dbReference type="STRING" id="1802557.A3A20_00765"/>
<dbReference type="PANTHER" id="PTHR42734">
    <property type="entry name" value="METAL TRANSPORT SYSTEM ATP-BINDING PROTEIN TM_0124-RELATED"/>
    <property type="match status" value="1"/>
</dbReference>
<comment type="similarity">
    <text evidence="1">Belongs to the ABC transporter superfamily.</text>
</comment>
<proteinExistence type="inferred from homology"/>
<dbReference type="Pfam" id="PF00005">
    <property type="entry name" value="ABC_tran"/>
    <property type="match status" value="1"/>
</dbReference>
<evidence type="ECO:0000259" key="5">
    <source>
        <dbReference type="PROSITE" id="PS50893"/>
    </source>
</evidence>
<feature type="domain" description="ABC transporter" evidence="5">
    <location>
        <begin position="7"/>
        <end position="230"/>
    </location>
</feature>
<gene>
    <name evidence="6" type="ORF">A3A20_00765</name>
</gene>
<dbReference type="PANTHER" id="PTHR42734:SF17">
    <property type="entry name" value="METAL TRANSPORT SYSTEM ATP-BINDING PROTEIN TM_0124-RELATED"/>
    <property type="match status" value="1"/>
</dbReference>
<dbReference type="SUPFAM" id="SSF52540">
    <property type="entry name" value="P-loop containing nucleoside triphosphate hydrolases"/>
    <property type="match status" value="1"/>
</dbReference>
<dbReference type="InterPro" id="IPR050153">
    <property type="entry name" value="Metal_Ion_Import_ABC"/>
</dbReference>
<evidence type="ECO:0000256" key="3">
    <source>
        <dbReference type="ARBA" id="ARBA00022741"/>
    </source>
</evidence>
<dbReference type="EMBL" id="MGIR01000010">
    <property type="protein sequence ID" value="OGM90659.1"/>
    <property type="molecule type" value="Genomic_DNA"/>
</dbReference>
<evidence type="ECO:0000256" key="2">
    <source>
        <dbReference type="ARBA" id="ARBA00022448"/>
    </source>
</evidence>
<keyword evidence="3" id="KW-0547">Nucleotide-binding</keyword>
<organism evidence="6 7">
    <name type="scientific">Candidatus Wolfebacteria bacterium RIFCSPLOWO2_01_FULL_45_19</name>
    <dbReference type="NCBI Taxonomy" id="1802557"/>
    <lineage>
        <taxon>Bacteria</taxon>
        <taxon>Candidatus Wolfeibacteriota</taxon>
    </lineage>
</organism>
<dbReference type="PROSITE" id="PS50893">
    <property type="entry name" value="ABC_TRANSPORTER_2"/>
    <property type="match status" value="1"/>
</dbReference>
<keyword evidence="2" id="KW-0813">Transport</keyword>
<evidence type="ECO:0000256" key="1">
    <source>
        <dbReference type="ARBA" id="ARBA00005417"/>
    </source>
</evidence>
<dbReference type="Proteomes" id="UP000178946">
    <property type="component" value="Unassembled WGS sequence"/>
</dbReference>
<dbReference type="InterPro" id="IPR027417">
    <property type="entry name" value="P-loop_NTPase"/>
</dbReference>
<keyword evidence="4" id="KW-0067">ATP-binding</keyword>
<dbReference type="SMART" id="SM00382">
    <property type="entry name" value="AAA"/>
    <property type="match status" value="1"/>
</dbReference>
<name>A0A1F8DRP6_9BACT</name>
<dbReference type="Gene3D" id="3.40.50.300">
    <property type="entry name" value="P-loop containing nucleotide triphosphate hydrolases"/>
    <property type="match status" value="1"/>
</dbReference>